<reference evidence="7 8" key="1">
    <citation type="submission" date="2020-02" db="EMBL/GenBank/DDBJ databases">
        <title>Sequencing the genomes of 1000 actinobacteria strains.</title>
        <authorList>
            <person name="Klenk H.-P."/>
        </authorList>
    </citation>
    <scope>NUCLEOTIDE SEQUENCE [LARGE SCALE GENOMIC DNA]</scope>
    <source>
        <strain evidence="7 8">DSM 19609</strain>
    </source>
</reference>
<dbReference type="Proteomes" id="UP000749311">
    <property type="component" value="Unassembled WGS sequence"/>
</dbReference>
<evidence type="ECO:0000313" key="8">
    <source>
        <dbReference type="Proteomes" id="UP000749311"/>
    </source>
</evidence>
<keyword evidence="4" id="KW-0804">Transcription</keyword>
<organism evidence="7 8">
    <name type="scientific">Brooklawnia cerclae</name>
    <dbReference type="NCBI Taxonomy" id="349934"/>
    <lineage>
        <taxon>Bacteria</taxon>
        <taxon>Bacillati</taxon>
        <taxon>Actinomycetota</taxon>
        <taxon>Actinomycetes</taxon>
        <taxon>Propionibacteriales</taxon>
        <taxon>Propionibacteriaceae</taxon>
        <taxon>Brooklawnia</taxon>
    </lineage>
</organism>
<evidence type="ECO:0000256" key="4">
    <source>
        <dbReference type="ARBA" id="ARBA00023163"/>
    </source>
</evidence>
<dbReference type="GO" id="GO:0003677">
    <property type="term" value="F:DNA binding"/>
    <property type="evidence" value="ECO:0007669"/>
    <property type="project" value="UniProtKB-KW"/>
</dbReference>
<dbReference type="Gene3D" id="1.10.10.10">
    <property type="entry name" value="Winged helix-like DNA-binding domain superfamily/Winged helix DNA-binding domain"/>
    <property type="match status" value="1"/>
</dbReference>
<comment type="caution">
    <text evidence="7">The sequence shown here is derived from an EMBL/GenBank/DDBJ whole genome shotgun (WGS) entry which is preliminary data.</text>
</comment>
<dbReference type="SUPFAM" id="SSF100950">
    <property type="entry name" value="NagB/RpiA/CoA transferase-like"/>
    <property type="match status" value="1"/>
</dbReference>
<dbReference type="Pfam" id="PF04545">
    <property type="entry name" value="Sigma70_r4"/>
    <property type="match status" value="1"/>
</dbReference>
<feature type="domain" description="RNA polymerase sigma-70 region 4" evidence="6">
    <location>
        <begin position="15"/>
        <end position="47"/>
    </location>
</feature>
<dbReference type="Gene3D" id="3.40.50.1360">
    <property type="match status" value="1"/>
</dbReference>
<evidence type="ECO:0000256" key="3">
    <source>
        <dbReference type="ARBA" id="ARBA00023125"/>
    </source>
</evidence>
<evidence type="ECO:0000259" key="5">
    <source>
        <dbReference type="Pfam" id="PF04198"/>
    </source>
</evidence>
<sequence>MPAKRDHQMLIEAARMYYLEGLDQGQVGRRLGLSRSSVSRILASARESGIVQVRIAGDDHISRNRDLEGQLMRTFGLREALVAETSASTTDVKCVAQLGAEVFARRAPSANRIGFSWGFTLGHVVEAIPRLSLHPNILLTPLVGGMPLLDSGPSGYINTQILAEKCGVVSERFDAPAVVESAATQRAMLSESSIRMAIARAAASDLAFVGIGNFGVQTSRRVLEAMNFNDQEMVEVVAAKPVGDVCGRFFTIDGVPLGPPASERVIGITIDQLAGIDIVVGIAAGKTKAAGTLGALRTGAIGILVVDEGLAAAVLALHSRGV</sequence>
<dbReference type="PANTHER" id="PTHR34294">
    <property type="entry name" value="TRANSCRIPTIONAL REGULATOR-RELATED"/>
    <property type="match status" value="1"/>
</dbReference>
<dbReference type="InterPro" id="IPR036388">
    <property type="entry name" value="WH-like_DNA-bd_sf"/>
</dbReference>
<protein>
    <submittedName>
        <fullName evidence="7">DNA-binding transcriptional regulator LsrR (DeoR family)</fullName>
    </submittedName>
</protein>
<proteinExistence type="inferred from homology"/>
<name>A0ABX0SKB5_9ACTN</name>
<evidence type="ECO:0000259" key="6">
    <source>
        <dbReference type="Pfam" id="PF04545"/>
    </source>
</evidence>
<evidence type="ECO:0000256" key="1">
    <source>
        <dbReference type="ARBA" id="ARBA00010466"/>
    </source>
</evidence>
<dbReference type="RefSeq" id="WP_167170788.1">
    <property type="nucleotide sequence ID" value="NZ_BAAAOO010000004.1"/>
</dbReference>
<evidence type="ECO:0000256" key="2">
    <source>
        <dbReference type="ARBA" id="ARBA00023015"/>
    </source>
</evidence>
<dbReference type="InterPro" id="IPR007324">
    <property type="entry name" value="Sugar-bd_dom_put"/>
</dbReference>
<feature type="domain" description="Sugar-binding" evidence="5">
    <location>
        <begin position="60"/>
        <end position="316"/>
    </location>
</feature>
<comment type="similarity">
    <text evidence="1">Belongs to the SorC transcriptional regulatory family.</text>
</comment>
<accession>A0ABX0SKB5</accession>
<dbReference type="InterPro" id="IPR037171">
    <property type="entry name" value="NagB/RpiA_transferase-like"/>
</dbReference>
<dbReference type="InterPro" id="IPR007630">
    <property type="entry name" value="RNA_pol_sigma70_r4"/>
</dbReference>
<dbReference type="PANTHER" id="PTHR34294:SF1">
    <property type="entry name" value="TRANSCRIPTIONAL REGULATOR LSRR"/>
    <property type="match status" value="1"/>
</dbReference>
<dbReference type="EMBL" id="JAAMOZ010000003">
    <property type="protein sequence ID" value="NIH58420.1"/>
    <property type="molecule type" value="Genomic_DNA"/>
</dbReference>
<keyword evidence="3 7" id="KW-0238">DNA-binding</keyword>
<gene>
    <name evidence="7" type="ORF">FB473_003115</name>
</gene>
<keyword evidence="2" id="KW-0805">Transcription regulation</keyword>
<keyword evidence="8" id="KW-1185">Reference proteome</keyword>
<dbReference type="Pfam" id="PF04198">
    <property type="entry name" value="Sugar-bind"/>
    <property type="match status" value="1"/>
</dbReference>
<evidence type="ECO:0000313" key="7">
    <source>
        <dbReference type="EMBL" id="NIH58420.1"/>
    </source>
</evidence>
<dbReference type="InterPro" id="IPR051054">
    <property type="entry name" value="SorC_transcr_regulators"/>
</dbReference>